<keyword evidence="2" id="KW-1185">Reference proteome</keyword>
<dbReference type="EMBL" id="CP039349">
    <property type="protein sequence ID" value="QCD93290.1"/>
    <property type="molecule type" value="Genomic_DNA"/>
</dbReference>
<sequence>MLLMPVVRYCEGMIHFISAYFRWNEILSRLLLVQRTFLERECGAILRVWGVFGKDSRWVHAVVEHEPAGAPPALIVHPLVKDAGDAVPDDVAEHYLAACGGVLVGHARGGRALHYVGGGGAAVAAV</sequence>
<protein>
    <submittedName>
        <fullName evidence="1">Uncharacterized protein</fullName>
    </submittedName>
</protein>
<proteinExistence type="predicted"/>
<gene>
    <name evidence="1" type="ORF">DEO72_LG5g1362</name>
</gene>
<accession>A0A4D6LXR6</accession>
<dbReference type="Proteomes" id="UP000501690">
    <property type="component" value="Linkage Group LG5"/>
</dbReference>
<dbReference type="AlphaFoldDB" id="A0A4D6LXR6"/>
<name>A0A4D6LXR6_VIGUN</name>
<evidence type="ECO:0000313" key="1">
    <source>
        <dbReference type="EMBL" id="QCD93290.1"/>
    </source>
</evidence>
<evidence type="ECO:0000313" key="2">
    <source>
        <dbReference type="Proteomes" id="UP000501690"/>
    </source>
</evidence>
<organism evidence="1 2">
    <name type="scientific">Vigna unguiculata</name>
    <name type="common">Cowpea</name>
    <dbReference type="NCBI Taxonomy" id="3917"/>
    <lineage>
        <taxon>Eukaryota</taxon>
        <taxon>Viridiplantae</taxon>
        <taxon>Streptophyta</taxon>
        <taxon>Embryophyta</taxon>
        <taxon>Tracheophyta</taxon>
        <taxon>Spermatophyta</taxon>
        <taxon>Magnoliopsida</taxon>
        <taxon>eudicotyledons</taxon>
        <taxon>Gunneridae</taxon>
        <taxon>Pentapetalae</taxon>
        <taxon>rosids</taxon>
        <taxon>fabids</taxon>
        <taxon>Fabales</taxon>
        <taxon>Fabaceae</taxon>
        <taxon>Papilionoideae</taxon>
        <taxon>50 kb inversion clade</taxon>
        <taxon>NPAAA clade</taxon>
        <taxon>indigoferoid/millettioid clade</taxon>
        <taxon>Phaseoleae</taxon>
        <taxon>Vigna</taxon>
    </lineage>
</organism>
<reference evidence="1 2" key="1">
    <citation type="submission" date="2019-04" db="EMBL/GenBank/DDBJ databases">
        <title>An improved genome assembly and genetic linkage map for asparagus bean, Vigna unguiculata ssp. sesquipedialis.</title>
        <authorList>
            <person name="Xia Q."/>
            <person name="Zhang R."/>
            <person name="Dong Y."/>
        </authorList>
    </citation>
    <scope>NUCLEOTIDE SEQUENCE [LARGE SCALE GENOMIC DNA]</scope>
    <source>
        <tissue evidence="1">Leaf</tissue>
    </source>
</reference>